<comment type="caution">
    <text evidence="8">The sequence shown here is derived from an EMBL/GenBank/DDBJ whole genome shotgun (WGS) entry which is preliminary data.</text>
</comment>
<dbReference type="SUPFAM" id="SSF52540">
    <property type="entry name" value="P-loop containing nucleoside triphosphate hydrolases"/>
    <property type="match status" value="1"/>
</dbReference>
<sequence>MTPNQMTGPVIVTKNLTRTFTTRNHTVEAVRGLDLEIGQGELVAFLGPNGAGKSTTLRMLTTLIPPTSGTASVAGHDVVDEQRQVRRSIGYVGQGNGAGHQQRGRDELVSQGRAHGLSRASARARADELVADLDLSAVADRTVMTLSGGQRRRLDIAMGLVHTPRVLFLDEPSTGLDPQNRANLQSLVQKLHAETGSTIVLTTHYLEEADALAERVIVIDHGSVIADDTAFSLKSRLGDRILLGFTDAEDAGVAAERAGNLAGGVAGAVVRREGAAVELRVTGGHELAPHLIHDLHSRGVVACSMEVSRPTLDDVFLDLTGRSLREASEGAGSPTADDSTTHDEPNNDGPNNNNRPTATEETAA</sequence>
<evidence type="ECO:0000256" key="5">
    <source>
        <dbReference type="ARBA" id="ARBA00023251"/>
    </source>
</evidence>
<evidence type="ECO:0000256" key="1">
    <source>
        <dbReference type="ARBA" id="ARBA00004202"/>
    </source>
</evidence>
<evidence type="ECO:0000256" key="2">
    <source>
        <dbReference type="ARBA" id="ARBA00022448"/>
    </source>
</evidence>
<dbReference type="InterPro" id="IPR050763">
    <property type="entry name" value="ABC_transporter_ATP-binding"/>
</dbReference>
<dbReference type="Pfam" id="PF00005">
    <property type="entry name" value="ABC_tran"/>
    <property type="match status" value="1"/>
</dbReference>
<name>A0A7Y9S3Z6_9ACTN</name>
<dbReference type="AlphaFoldDB" id="A0A7Y9S3Z6"/>
<dbReference type="GO" id="GO:0005524">
    <property type="term" value="F:ATP binding"/>
    <property type="evidence" value="ECO:0007669"/>
    <property type="project" value="UniProtKB-KW"/>
</dbReference>
<dbReference type="PROSITE" id="PS50893">
    <property type="entry name" value="ABC_TRANSPORTER_2"/>
    <property type="match status" value="1"/>
</dbReference>
<evidence type="ECO:0000256" key="6">
    <source>
        <dbReference type="SAM" id="MobiDB-lite"/>
    </source>
</evidence>
<dbReference type="InterPro" id="IPR003439">
    <property type="entry name" value="ABC_transporter-like_ATP-bd"/>
</dbReference>
<keyword evidence="5" id="KW-0046">Antibiotic resistance</keyword>
<dbReference type="GO" id="GO:0005886">
    <property type="term" value="C:plasma membrane"/>
    <property type="evidence" value="ECO:0007669"/>
    <property type="project" value="UniProtKB-SubCell"/>
</dbReference>
<feature type="compositionally biased region" description="Low complexity" evidence="6">
    <location>
        <begin position="347"/>
        <end position="356"/>
    </location>
</feature>
<dbReference type="InterPro" id="IPR017871">
    <property type="entry name" value="ABC_transporter-like_CS"/>
</dbReference>
<dbReference type="PANTHER" id="PTHR42711:SF19">
    <property type="entry name" value="DOXORUBICIN RESISTANCE ATP-BINDING PROTEIN DRRA"/>
    <property type="match status" value="1"/>
</dbReference>
<gene>
    <name evidence="8" type="ORF">BJ980_002601</name>
</gene>
<dbReference type="Gene3D" id="3.40.50.300">
    <property type="entry name" value="P-loop containing nucleotide triphosphate hydrolases"/>
    <property type="match status" value="1"/>
</dbReference>
<evidence type="ECO:0000313" key="8">
    <source>
        <dbReference type="EMBL" id="NYG59678.1"/>
    </source>
</evidence>
<reference evidence="8 9" key="1">
    <citation type="submission" date="2020-07" db="EMBL/GenBank/DDBJ databases">
        <title>Sequencing the genomes of 1000 actinobacteria strains.</title>
        <authorList>
            <person name="Klenk H.-P."/>
        </authorList>
    </citation>
    <scope>NUCLEOTIDE SEQUENCE [LARGE SCALE GENOMIC DNA]</scope>
    <source>
        <strain evidence="8 9">DSM 23819</strain>
    </source>
</reference>
<protein>
    <submittedName>
        <fullName evidence="8">ABC-2 type transport system ATP-binding protein</fullName>
    </submittedName>
</protein>
<feature type="domain" description="ABC transporter" evidence="7">
    <location>
        <begin position="11"/>
        <end position="246"/>
    </location>
</feature>
<dbReference type="Proteomes" id="UP000540656">
    <property type="component" value="Unassembled WGS sequence"/>
</dbReference>
<dbReference type="GO" id="GO:0016887">
    <property type="term" value="F:ATP hydrolysis activity"/>
    <property type="evidence" value="ECO:0007669"/>
    <property type="project" value="InterPro"/>
</dbReference>
<proteinExistence type="predicted"/>
<evidence type="ECO:0000256" key="4">
    <source>
        <dbReference type="ARBA" id="ARBA00022840"/>
    </source>
</evidence>
<dbReference type="InterPro" id="IPR003593">
    <property type="entry name" value="AAA+_ATPase"/>
</dbReference>
<keyword evidence="3" id="KW-0547">Nucleotide-binding</keyword>
<keyword evidence="9" id="KW-1185">Reference proteome</keyword>
<accession>A0A7Y9S3Z6</accession>
<evidence type="ECO:0000313" key="9">
    <source>
        <dbReference type="Proteomes" id="UP000540656"/>
    </source>
</evidence>
<keyword evidence="2" id="KW-0813">Transport</keyword>
<dbReference type="SMART" id="SM00382">
    <property type="entry name" value="AAA"/>
    <property type="match status" value="1"/>
</dbReference>
<dbReference type="PROSITE" id="PS00211">
    <property type="entry name" value="ABC_TRANSPORTER_1"/>
    <property type="match status" value="1"/>
</dbReference>
<evidence type="ECO:0000256" key="3">
    <source>
        <dbReference type="ARBA" id="ARBA00022741"/>
    </source>
</evidence>
<comment type="subcellular location">
    <subcellularLocation>
        <location evidence="1">Cell membrane</location>
        <topology evidence="1">Peripheral membrane protein</topology>
    </subcellularLocation>
</comment>
<feature type="region of interest" description="Disordered" evidence="6">
    <location>
        <begin position="324"/>
        <end position="364"/>
    </location>
</feature>
<dbReference type="GO" id="GO:0046677">
    <property type="term" value="P:response to antibiotic"/>
    <property type="evidence" value="ECO:0007669"/>
    <property type="project" value="UniProtKB-KW"/>
</dbReference>
<organism evidence="8 9">
    <name type="scientific">Nocardioides daedukensis</name>
    <dbReference type="NCBI Taxonomy" id="634462"/>
    <lineage>
        <taxon>Bacteria</taxon>
        <taxon>Bacillati</taxon>
        <taxon>Actinomycetota</taxon>
        <taxon>Actinomycetes</taxon>
        <taxon>Propionibacteriales</taxon>
        <taxon>Nocardioidaceae</taxon>
        <taxon>Nocardioides</taxon>
    </lineage>
</organism>
<evidence type="ECO:0000259" key="7">
    <source>
        <dbReference type="PROSITE" id="PS50893"/>
    </source>
</evidence>
<dbReference type="RefSeq" id="WP_246279972.1">
    <property type="nucleotide sequence ID" value="NZ_JACCAA010000001.1"/>
</dbReference>
<keyword evidence="4 8" id="KW-0067">ATP-binding</keyword>
<dbReference type="EMBL" id="JACCAA010000001">
    <property type="protein sequence ID" value="NYG59678.1"/>
    <property type="molecule type" value="Genomic_DNA"/>
</dbReference>
<dbReference type="InterPro" id="IPR027417">
    <property type="entry name" value="P-loop_NTPase"/>
</dbReference>
<dbReference type="PANTHER" id="PTHR42711">
    <property type="entry name" value="ABC TRANSPORTER ATP-BINDING PROTEIN"/>
    <property type="match status" value="1"/>
</dbReference>